<dbReference type="Pfam" id="PF08241">
    <property type="entry name" value="Methyltransf_11"/>
    <property type="match status" value="1"/>
</dbReference>
<dbReference type="InterPro" id="IPR029063">
    <property type="entry name" value="SAM-dependent_MTases_sf"/>
</dbReference>
<name>A0A918AM46_9PSEU</name>
<dbReference type="CDD" id="cd02440">
    <property type="entry name" value="AdoMet_MTases"/>
    <property type="match status" value="1"/>
</dbReference>
<keyword evidence="2" id="KW-0489">Methyltransferase</keyword>
<protein>
    <submittedName>
        <fullName evidence="2">SAM-dependent methyltransferase</fullName>
    </submittedName>
</protein>
<keyword evidence="3" id="KW-1185">Reference proteome</keyword>
<feature type="domain" description="Methyltransferase type 11" evidence="1">
    <location>
        <begin position="107"/>
        <end position="204"/>
    </location>
</feature>
<dbReference type="PANTHER" id="PTHR43591:SF24">
    <property type="entry name" value="2-METHOXY-6-POLYPRENYL-1,4-BENZOQUINOL METHYLASE, MITOCHONDRIAL"/>
    <property type="match status" value="1"/>
</dbReference>
<reference evidence="2" key="1">
    <citation type="journal article" date="2014" name="Int. J. Syst. Evol. Microbiol.">
        <title>Complete genome sequence of Corynebacterium casei LMG S-19264T (=DSM 44701T), isolated from a smear-ripened cheese.</title>
        <authorList>
            <consortium name="US DOE Joint Genome Institute (JGI-PGF)"/>
            <person name="Walter F."/>
            <person name="Albersmeier A."/>
            <person name="Kalinowski J."/>
            <person name="Ruckert C."/>
        </authorList>
    </citation>
    <scope>NUCLEOTIDE SEQUENCE</scope>
    <source>
        <strain evidence="2">JCM 3313</strain>
    </source>
</reference>
<evidence type="ECO:0000313" key="2">
    <source>
        <dbReference type="EMBL" id="GGP55881.1"/>
    </source>
</evidence>
<organism evidence="2 3">
    <name type="scientific">Saccharothrix coeruleofusca</name>
    <dbReference type="NCBI Taxonomy" id="33919"/>
    <lineage>
        <taxon>Bacteria</taxon>
        <taxon>Bacillati</taxon>
        <taxon>Actinomycetota</taxon>
        <taxon>Actinomycetes</taxon>
        <taxon>Pseudonocardiales</taxon>
        <taxon>Pseudonocardiaceae</taxon>
        <taxon>Saccharothrix</taxon>
    </lineage>
</organism>
<accession>A0A918AM46</accession>
<keyword evidence="2" id="KW-0808">Transferase</keyword>
<dbReference type="Proteomes" id="UP000639606">
    <property type="component" value="Unassembled WGS sequence"/>
</dbReference>
<dbReference type="AlphaFoldDB" id="A0A918AM46"/>
<dbReference type="SUPFAM" id="SSF53335">
    <property type="entry name" value="S-adenosyl-L-methionine-dependent methyltransferases"/>
    <property type="match status" value="1"/>
</dbReference>
<reference evidence="2" key="2">
    <citation type="submission" date="2020-09" db="EMBL/GenBank/DDBJ databases">
        <authorList>
            <person name="Sun Q."/>
            <person name="Ohkuma M."/>
        </authorList>
    </citation>
    <scope>NUCLEOTIDE SEQUENCE</scope>
    <source>
        <strain evidence="2">JCM 3313</strain>
    </source>
</reference>
<dbReference type="GO" id="GO:0008757">
    <property type="term" value="F:S-adenosylmethionine-dependent methyltransferase activity"/>
    <property type="evidence" value="ECO:0007669"/>
    <property type="project" value="InterPro"/>
</dbReference>
<dbReference type="Gene3D" id="3.40.50.150">
    <property type="entry name" value="Vaccinia Virus protein VP39"/>
    <property type="match status" value="1"/>
</dbReference>
<dbReference type="EMBL" id="BMRG01000004">
    <property type="protein sequence ID" value="GGP55881.1"/>
    <property type="molecule type" value="Genomic_DNA"/>
</dbReference>
<proteinExistence type="predicted"/>
<dbReference type="InterPro" id="IPR013216">
    <property type="entry name" value="Methyltransf_11"/>
</dbReference>
<comment type="caution">
    <text evidence="2">The sequence shown here is derived from an EMBL/GenBank/DDBJ whole genome shotgun (WGS) entry which is preliminary data.</text>
</comment>
<dbReference type="GO" id="GO:0032259">
    <property type="term" value="P:methylation"/>
    <property type="evidence" value="ECO:0007669"/>
    <property type="project" value="UniProtKB-KW"/>
</dbReference>
<sequence length="350" mass="38789">MSRTLRDQVISAGGGIEYLPSLSLEAYLRHVEVEHPELHRLLDLDKARSEGVLLRLVSVTNEFDTDDTGRGDSYRRAQRDAFARWKGIRELLRLATRTTSAGEKTVLDVLGGDGTVARAAALRPGSRAERLSVITGDISGRMVACALDYGLPAVRQSADCLLLRDASVDATLLAYGTHHIAVEDRPEAVREAVRVLKPGGRLVLHDFDGRSPMARFFAEVVHKHSTTGHDYAHFSRDELAALLEPLPVRTRIVDMYDPLVIEADSPRKARSRVCDYIGDMYGIQGFFAGQLGPDVSWQFVQELFDHTAYFSDLGRPPLGHPVRPIVRKTDSRWTAEVPRMALVAVAEKVV</sequence>
<evidence type="ECO:0000313" key="3">
    <source>
        <dbReference type="Proteomes" id="UP000639606"/>
    </source>
</evidence>
<evidence type="ECO:0000259" key="1">
    <source>
        <dbReference type="Pfam" id="PF08241"/>
    </source>
</evidence>
<dbReference type="PANTHER" id="PTHR43591">
    <property type="entry name" value="METHYLTRANSFERASE"/>
    <property type="match status" value="1"/>
</dbReference>
<gene>
    <name evidence="2" type="ORF">GCM10010185_30560</name>
</gene>